<evidence type="ECO:0000313" key="2">
    <source>
        <dbReference type="EMBL" id="KKQ74801.1"/>
    </source>
</evidence>
<feature type="transmembrane region" description="Helical" evidence="1">
    <location>
        <begin position="20"/>
        <end position="37"/>
    </location>
</feature>
<keyword evidence="1" id="KW-1133">Transmembrane helix</keyword>
<feature type="transmembrane region" description="Helical" evidence="1">
    <location>
        <begin position="319"/>
        <end position="338"/>
    </location>
</feature>
<feature type="transmembrane region" description="Helical" evidence="1">
    <location>
        <begin position="278"/>
        <end position="299"/>
    </location>
</feature>
<evidence type="ECO:0000256" key="1">
    <source>
        <dbReference type="SAM" id="Phobius"/>
    </source>
</evidence>
<dbReference type="InterPro" id="IPR018650">
    <property type="entry name" value="STSV1_Orf64"/>
</dbReference>
<dbReference type="Pfam" id="PF09852">
    <property type="entry name" value="DUF2079"/>
    <property type="match status" value="1"/>
</dbReference>
<feature type="transmembrane region" description="Helical" evidence="1">
    <location>
        <begin position="127"/>
        <end position="144"/>
    </location>
</feature>
<reference evidence="2 3" key="1">
    <citation type="journal article" date="2015" name="Nature">
        <title>rRNA introns, odd ribosomes, and small enigmatic genomes across a large radiation of phyla.</title>
        <authorList>
            <person name="Brown C.T."/>
            <person name="Hug L.A."/>
            <person name="Thomas B.C."/>
            <person name="Sharon I."/>
            <person name="Castelle C.J."/>
            <person name="Singh A."/>
            <person name="Wilkins M.J."/>
            <person name="Williams K.H."/>
            <person name="Banfield J.F."/>
        </authorList>
    </citation>
    <scope>NUCLEOTIDE SEQUENCE [LARGE SCALE GENOMIC DNA]</scope>
</reference>
<sequence length="487" mass="56313">MKLKGYLQYFLLRNWDKVVLLLLICLYIGTMVTLSILRHDAFASRFDLSNMDQTLWYTLHGHFFQLRNPDEFMSRFSIHADLILVLLSPLYLIWDDVRMLIASESVFLALGAIPVYLLSLRLLKNKIISLIIVISYLLNPGMLWTDIYEFHGVSLAIPFILFAFYFAYIKKWRWYGLFVFLALLTKENISLSIAMLGLAVFFVFKKRWIGLATFVIGIAWFFTMVNVVMPHFSPTGMHWALQGLGDGSTNPVPSLIKNNMDADHFLRTFLFNKTTSDYYILLLKPFAFLPLLGLPWLLLSAPELAINVLRGTETTVFHYDSGITPGLILATIFGFYYLQWVLTHLKFTKHFATIILYAVAGIFLFIALRVNYHYSPLPTTPSCSCYIYNVTQEDRDFEKVLQSIPKDAFITSSLEIRPHISHRDLAFTVPSATESAKYIALITQNRIISNYNPKEYENKLIPILLSSKDHKLQFKSEHFYLFEKVEN</sequence>
<feature type="transmembrane region" description="Helical" evidence="1">
    <location>
        <begin position="76"/>
        <end position="94"/>
    </location>
</feature>
<feature type="transmembrane region" description="Helical" evidence="1">
    <location>
        <begin position="175"/>
        <end position="202"/>
    </location>
</feature>
<name>A0A0G0NCH0_9BACT</name>
<feature type="transmembrane region" description="Helical" evidence="1">
    <location>
        <begin position="150"/>
        <end position="168"/>
    </location>
</feature>
<comment type="caution">
    <text evidence="2">The sequence shown here is derived from an EMBL/GenBank/DDBJ whole genome shotgun (WGS) entry which is preliminary data.</text>
</comment>
<organism evidence="2 3">
    <name type="scientific">Candidatus Woesebacteria bacterium GW2011_GWB1_38_5b</name>
    <dbReference type="NCBI Taxonomy" id="1618569"/>
    <lineage>
        <taxon>Bacteria</taxon>
        <taxon>Candidatus Woeseibacteriota</taxon>
    </lineage>
</organism>
<keyword evidence="1" id="KW-0812">Transmembrane</keyword>
<gene>
    <name evidence="2" type="ORF">US96_C0025G0010</name>
</gene>
<feature type="transmembrane region" description="Helical" evidence="1">
    <location>
        <begin position="350"/>
        <end position="372"/>
    </location>
</feature>
<evidence type="ECO:0008006" key="4">
    <source>
        <dbReference type="Google" id="ProtNLM"/>
    </source>
</evidence>
<dbReference type="EMBL" id="LBUZ01000025">
    <property type="protein sequence ID" value="KKQ74801.1"/>
    <property type="molecule type" value="Genomic_DNA"/>
</dbReference>
<dbReference type="Proteomes" id="UP000034181">
    <property type="component" value="Unassembled WGS sequence"/>
</dbReference>
<feature type="transmembrane region" description="Helical" evidence="1">
    <location>
        <begin position="100"/>
        <end position="120"/>
    </location>
</feature>
<accession>A0A0G0NCH0</accession>
<protein>
    <recommendedName>
        <fullName evidence="4">DUF2079 domain-containing protein</fullName>
    </recommendedName>
</protein>
<feature type="transmembrane region" description="Helical" evidence="1">
    <location>
        <begin position="208"/>
        <end position="229"/>
    </location>
</feature>
<dbReference type="AlphaFoldDB" id="A0A0G0NCH0"/>
<evidence type="ECO:0000313" key="3">
    <source>
        <dbReference type="Proteomes" id="UP000034181"/>
    </source>
</evidence>
<keyword evidence="1" id="KW-0472">Membrane</keyword>
<proteinExistence type="predicted"/>